<protein>
    <submittedName>
        <fullName evidence="2">Uncharacterized protein</fullName>
    </submittedName>
</protein>
<dbReference type="Proteomes" id="UP000256601">
    <property type="component" value="Unassembled WGS sequence"/>
</dbReference>
<accession>A0A371C9J4</accession>
<feature type="region of interest" description="Disordered" evidence="1">
    <location>
        <begin position="631"/>
        <end position="655"/>
    </location>
</feature>
<dbReference type="InterPro" id="IPR011044">
    <property type="entry name" value="Quino_amine_DH_bsu"/>
</dbReference>
<evidence type="ECO:0000313" key="2">
    <source>
        <dbReference type="EMBL" id="RDW26720.1"/>
    </source>
</evidence>
<dbReference type="VEuPathDB" id="FungiDB:YALI1_F12562g"/>
<evidence type="ECO:0000256" key="1">
    <source>
        <dbReference type="SAM" id="MobiDB-lite"/>
    </source>
</evidence>
<proteinExistence type="predicted"/>
<reference evidence="2 3" key="1">
    <citation type="submission" date="2018-07" db="EMBL/GenBank/DDBJ databases">
        <title>Draft Genome Assemblies for Five Robust Yarrowia lipolytica Strains Exhibiting High Lipid Production and Pentose Sugar Utilization and Sugar Alcohol Secretion from Undetoxified Lignocellulosic Biomass Hydrolysates.</title>
        <authorList>
            <consortium name="DOE Joint Genome Institute"/>
            <person name="Walker C."/>
            <person name="Ryu S."/>
            <person name="Na H."/>
            <person name="Zane M."/>
            <person name="LaButti K."/>
            <person name="Lipzen A."/>
            <person name="Haridas S."/>
            <person name="Barry K."/>
            <person name="Grigoriev I.V."/>
            <person name="Quarterman J."/>
            <person name="Slininger P."/>
            <person name="Dien B."/>
            <person name="Trinh C.T."/>
        </authorList>
    </citation>
    <scope>NUCLEOTIDE SEQUENCE [LARGE SCALE GENOMIC DNA]</scope>
    <source>
        <strain evidence="2 3">YB392</strain>
    </source>
</reference>
<feature type="compositionally biased region" description="Basic and acidic residues" evidence="1">
    <location>
        <begin position="637"/>
        <end position="647"/>
    </location>
</feature>
<gene>
    <name evidence="2" type="ORF">B0I71DRAFT_158284</name>
</gene>
<sequence>MSVHKTTPKAFQTDALRRVADWTKGIAGADPEPIKVGLSTQDFTFGSSSYKAGPLTSVGQGGNLVCICDTQRDTLQIWNCTDGNTYLLSTCKTVETEGGTVVGLHALDSTEVVVQVRLKKTIQINVYDTKTLSLVHTMEGPVKTPDSYTVNQAVRYLVLTAPTGEFFVYKRPNFELTDITGTAKVQTTQIQPAAAQKQRESSILPPFPHSAPLLDLQGRWLAYCRDAPDLDGVLTPVGLPPPGPLLERVLESLSMTAATSLKSLVAAGSRYYWGYESSQPNTATSKAGLSMRSWNLLGRKPPIVTVIDLQTGKEMCSFSPPSGLSFLSLSPYDLSIATASHNGEHVFTYDLTFADKEVNLISKHQRGKTPARVGGIIWTTSGGLGIVNAKQGSLHWFQRNMEYPFYSEEAKLWKLSGVRQGVSSCSDESSVLLLRGNRLVSVNQASGSVNHEWVFPLESAEPTRETKQVPTPVSFSTPVSTSNASSVFPSCASSVHNSATPPSSRGFHSPSGISGQNSVLNALRETQEAANARISAERKALLTAVDPLSVYELETCSPYPYFHSNKRTMQSTYAVGSNGHEKVPSESPQFNVFGGPIDYCPLDFGCGTGEVEMFGELDIEEYDYKGQVFSDAPGLDSDSHQSDRDSELATPESADSGLLLNVSQVEQALVGKQIVA</sequence>
<dbReference type="SUPFAM" id="SSF50969">
    <property type="entry name" value="YVTN repeat-like/Quinoprotein amine dehydrogenase"/>
    <property type="match status" value="1"/>
</dbReference>
<dbReference type="VEuPathDB" id="FungiDB:YALI0_F08987g"/>
<evidence type="ECO:0000313" key="3">
    <source>
        <dbReference type="Proteomes" id="UP000256601"/>
    </source>
</evidence>
<name>A0A371C9J4_YARLL</name>
<organism evidence="2 3">
    <name type="scientific">Yarrowia lipolytica</name>
    <name type="common">Candida lipolytica</name>
    <dbReference type="NCBI Taxonomy" id="4952"/>
    <lineage>
        <taxon>Eukaryota</taxon>
        <taxon>Fungi</taxon>
        <taxon>Dikarya</taxon>
        <taxon>Ascomycota</taxon>
        <taxon>Saccharomycotina</taxon>
        <taxon>Dipodascomycetes</taxon>
        <taxon>Dipodascales</taxon>
        <taxon>Dipodascales incertae sedis</taxon>
        <taxon>Yarrowia</taxon>
    </lineage>
</organism>
<dbReference type="EMBL" id="KZ857332">
    <property type="protein sequence ID" value="RDW26720.1"/>
    <property type="molecule type" value="Genomic_DNA"/>
</dbReference>
<dbReference type="AlphaFoldDB" id="A0A371C9J4"/>